<protein>
    <recommendedName>
        <fullName evidence="5">RING-type domain-containing protein</fullName>
    </recommendedName>
</protein>
<sequence length="276" mass="31276">MMMNMESIDYYKQPINNSQFGYPLLYAGNIGYSESLNNNNNPDDLPVVVSRKRSRDNNNSYSNNNSQTFLGQDMIFSQIHQEHFEIDQFVKHHSENMRLEIEAKRRKTSRTLIAALEEGLQHQLRAKEDEIMKMMKLNHALEEKVKTMCMENQIWRELAQTNEATANALRNNLKYVLDYKLGADHVAAEDAESCCESSNDISQNDSACKTTTITNLAGTNDDSLGRIMCKGCRKEESSVLVLPCRHLCLCSGCAPSLDTCPVCKSTKDITLHVHLS</sequence>
<dbReference type="AlphaFoldDB" id="A0A2U1KER0"/>
<dbReference type="OrthoDB" id="1711136at2759"/>
<dbReference type="CDD" id="cd16649">
    <property type="entry name" value="mRING-HC-C3HC5_CGRF1-like"/>
    <property type="match status" value="1"/>
</dbReference>
<dbReference type="STRING" id="35608.A0A2U1KER0"/>
<evidence type="ECO:0000256" key="1">
    <source>
        <dbReference type="ARBA" id="ARBA00022723"/>
    </source>
</evidence>
<evidence type="ECO:0000259" key="5">
    <source>
        <dbReference type="PROSITE" id="PS50089"/>
    </source>
</evidence>
<proteinExistence type="predicted"/>
<dbReference type="InterPro" id="IPR013083">
    <property type="entry name" value="Znf_RING/FYVE/PHD"/>
</dbReference>
<dbReference type="GO" id="GO:0008270">
    <property type="term" value="F:zinc ion binding"/>
    <property type="evidence" value="ECO:0007669"/>
    <property type="project" value="UniProtKB-KW"/>
</dbReference>
<dbReference type="Proteomes" id="UP000245207">
    <property type="component" value="Unassembled WGS sequence"/>
</dbReference>
<dbReference type="PROSITE" id="PS50089">
    <property type="entry name" value="ZF_RING_2"/>
    <property type="match status" value="1"/>
</dbReference>
<reference evidence="6 7" key="1">
    <citation type="journal article" date="2018" name="Mol. Plant">
        <title>The genome of Artemisia annua provides insight into the evolution of Asteraceae family and artemisinin biosynthesis.</title>
        <authorList>
            <person name="Shen Q."/>
            <person name="Zhang L."/>
            <person name="Liao Z."/>
            <person name="Wang S."/>
            <person name="Yan T."/>
            <person name="Shi P."/>
            <person name="Liu M."/>
            <person name="Fu X."/>
            <person name="Pan Q."/>
            <person name="Wang Y."/>
            <person name="Lv Z."/>
            <person name="Lu X."/>
            <person name="Zhang F."/>
            <person name="Jiang W."/>
            <person name="Ma Y."/>
            <person name="Chen M."/>
            <person name="Hao X."/>
            <person name="Li L."/>
            <person name="Tang Y."/>
            <person name="Lv G."/>
            <person name="Zhou Y."/>
            <person name="Sun X."/>
            <person name="Brodelius P.E."/>
            <person name="Rose J.K.C."/>
            <person name="Tang K."/>
        </authorList>
    </citation>
    <scope>NUCLEOTIDE SEQUENCE [LARGE SCALE GENOMIC DNA]</scope>
    <source>
        <strain evidence="7">cv. Huhao1</strain>
        <tissue evidence="6">Leaf</tissue>
    </source>
</reference>
<dbReference type="Gene3D" id="3.30.40.10">
    <property type="entry name" value="Zinc/RING finger domain, C3HC4 (zinc finger)"/>
    <property type="match status" value="1"/>
</dbReference>
<keyword evidence="2 4" id="KW-0863">Zinc-finger</keyword>
<keyword evidence="1" id="KW-0479">Metal-binding</keyword>
<dbReference type="Pfam" id="PF13920">
    <property type="entry name" value="zf-C3HC4_3"/>
    <property type="match status" value="1"/>
</dbReference>
<dbReference type="PIRSF" id="PIRSF036836">
    <property type="entry name" value="RNase_bind_SBP1"/>
    <property type="match status" value="1"/>
</dbReference>
<dbReference type="PANTHER" id="PTHR42647:SF12">
    <property type="entry name" value="BOI-RELATED E3 UBIQUITIN-PROTEIN LIGASE 2-RELATED"/>
    <property type="match status" value="1"/>
</dbReference>
<evidence type="ECO:0000256" key="2">
    <source>
        <dbReference type="ARBA" id="ARBA00022771"/>
    </source>
</evidence>
<evidence type="ECO:0000256" key="4">
    <source>
        <dbReference type="PROSITE-ProRule" id="PRU00175"/>
    </source>
</evidence>
<comment type="caution">
    <text evidence="6">The sequence shown here is derived from an EMBL/GenBank/DDBJ whole genome shotgun (WGS) entry which is preliminary data.</text>
</comment>
<evidence type="ECO:0000256" key="3">
    <source>
        <dbReference type="ARBA" id="ARBA00022833"/>
    </source>
</evidence>
<dbReference type="InterPro" id="IPR001841">
    <property type="entry name" value="Znf_RING"/>
</dbReference>
<keyword evidence="3" id="KW-0862">Zinc</keyword>
<keyword evidence="7" id="KW-1185">Reference proteome</keyword>
<evidence type="ECO:0000313" key="7">
    <source>
        <dbReference type="Proteomes" id="UP000245207"/>
    </source>
</evidence>
<evidence type="ECO:0000313" key="6">
    <source>
        <dbReference type="EMBL" id="PWA35265.1"/>
    </source>
</evidence>
<dbReference type="PANTHER" id="PTHR42647">
    <property type="entry name" value="SBP (S-RIBONUCLEASE BINDING PROTEIN) FAMILY PROTEIN"/>
    <property type="match status" value="1"/>
</dbReference>
<dbReference type="GO" id="GO:0043067">
    <property type="term" value="P:regulation of programmed cell death"/>
    <property type="evidence" value="ECO:0007669"/>
    <property type="project" value="TreeGrafter"/>
</dbReference>
<name>A0A2U1KER0_ARTAN</name>
<accession>A0A2U1KER0</accession>
<feature type="domain" description="RING-type" evidence="5">
    <location>
        <begin position="229"/>
        <end position="264"/>
    </location>
</feature>
<dbReference type="EMBL" id="PKPP01020354">
    <property type="protein sequence ID" value="PWA35265.1"/>
    <property type="molecule type" value="Genomic_DNA"/>
</dbReference>
<gene>
    <name evidence="6" type="ORF">CTI12_AA611190</name>
</gene>
<organism evidence="6 7">
    <name type="scientific">Artemisia annua</name>
    <name type="common">Sweet wormwood</name>
    <dbReference type="NCBI Taxonomy" id="35608"/>
    <lineage>
        <taxon>Eukaryota</taxon>
        <taxon>Viridiplantae</taxon>
        <taxon>Streptophyta</taxon>
        <taxon>Embryophyta</taxon>
        <taxon>Tracheophyta</taxon>
        <taxon>Spermatophyta</taxon>
        <taxon>Magnoliopsida</taxon>
        <taxon>eudicotyledons</taxon>
        <taxon>Gunneridae</taxon>
        <taxon>Pentapetalae</taxon>
        <taxon>asterids</taxon>
        <taxon>campanulids</taxon>
        <taxon>Asterales</taxon>
        <taxon>Asteraceae</taxon>
        <taxon>Asteroideae</taxon>
        <taxon>Anthemideae</taxon>
        <taxon>Artemisiinae</taxon>
        <taxon>Artemisia</taxon>
    </lineage>
</organism>
<dbReference type="GO" id="GO:0004842">
    <property type="term" value="F:ubiquitin-protein transferase activity"/>
    <property type="evidence" value="ECO:0007669"/>
    <property type="project" value="TreeGrafter"/>
</dbReference>